<dbReference type="EMBL" id="MORL01000020">
    <property type="protein sequence ID" value="OIN56678.1"/>
    <property type="molecule type" value="Genomic_DNA"/>
</dbReference>
<feature type="transmembrane region" description="Helical" evidence="1">
    <location>
        <begin position="37"/>
        <end position="57"/>
    </location>
</feature>
<keyword evidence="1" id="KW-0472">Membrane</keyword>
<proteinExistence type="predicted"/>
<evidence type="ECO:0000313" key="3">
    <source>
        <dbReference type="Proteomes" id="UP000181790"/>
    </source>
</evidence>
<feature type="transmembrane region" description="Helical" evidence="1">
    <location>
        <begin position="238"/>
        <end position="257"/>
    </location>
</feature>
<keyword evidence="3" id="KW-1185">Reference proteome</keyword>
<protein>
    <recommendedName>
        <fullName evidence="4">Prenyltransferase</fullName>
    </recommendedName>
</protein>
<evidence type="ECO:0000256" key="1">
    <source>
        <dbReference type="SAM" id="Phobius"/>
    </source>
</evidence>
<feature type="transmembrane region" description="Helical" evidence="1">
    <location>
        <begin position="205"/>
        <end position="226"/>
    </location>
</feature>
<feature type="transmembrane region" description="Helical" evidence="1">
    <location>
        <begin position="105"/>
        <end position="123"/>
    </location>
</feature>
<reference evidence="2 3" key="1">
    <citation type="submission" date="2016-10" db="EMBL/GenBank/DDBJ databases">
        <title>Arsenicibacter rosenii gen. nov., sp. nov., an efficient arsenic-methylating bacterium isolated from an arsenic-contaminated paddy soil.</title>
        <authorList>
            <person name="Huang K."/>
        </authorList>
    </citation>
    <scope>NUCLEOTIDE SEQUENCE [LARGE SCALE GENOMIC DNA]</scope>
    <source>
        <strain evidence="2 3">SM-1</strain>
    </source>
</reference>
<feature type="transmembrane region" description="Helical" evidence="1">
    <location>
        <begin position="78"/>
        <end position="99"/>
    </location>
</feature>
<accession>A0A1S2VFK1</accession>
<name>A0A1S2VFK1_9BACT</name>
<feature type="transmembrane region" description="Helical" evidence="1">
    <location>
        <begin position="164"/>
        <end position="184"/>
    </location>
</feature>
<organism evidence="2 3">
    <name type="scientific">Arsenicibacter rosenii</name>
    <dbReference type="NCBI Taxonomy" id="1750698"/>
    <lineage>
        <taxon>Bacteria</taxon>
        <taxon>Pseudomonadati</taxon>
        <taxon>Bacteroidota</taxon>
        <taxon>Cytophagia</taxon>
        <taxon>Cytophagales</taxon>
        <taxon>Spirosomataceae</taxon>
        <taxon>Arsenicibacter</taxon>
    </lineage>
</organism>
<dbReference type="AlphaFoldDB" id="A0A1S2VFK1"/>
<gene>
    <name evidence="2" type="ORF">BLX24_23665</name>
</gene>
<comment type="caution">
    <text evidence="2">The sequence shown here is derived from an EMBL/GenBank/DDBJ whole genome shotgun (WGS) entry which is preliminary data.</text>
</comment>
<keyword evidence="1" id="KW-0812">Transmembrane</keyword>
<sequence length="280" mass="31285">MNTLLKNAYYLSLPVVFGAVLSHKAAARLSGVDSLHWATPIILALAVWVIYTVDRLLDVRKPGFPPTPRHLFHRNHALVLWQAVGVAALLALILTFWLPVAVLKFGAVLFLICGLYMGLVFKLPAHHPALLLKEPLVALLYSAGVWGSVWTQRPAIGWVDMTEAAMFAAIAFQNLLLFSIMEIQEKPRQTSFSIATALGPSFSDMILRWLTFIVGIAAMIICFTNNDPGGGPRFAQRLAIMLAIMSTVLYVIQRYPAYYLRHERYRWLGDAVFWLPALVL</sequence>
<dbReference type="Proteomes" id="UP000181790">
    <property type="component" value="Unassembled WGS sequence"/>
</dbReference>
<dbReference type="OrthoDB" id="976812at2"/>
<evidence type="ECO:0008006" key="4">
    <source>
        <dbReference type="Google" id="ProtNLM"/>
    </source>
</evidence>
<evidence type="ECO:0000313" key="2">
    <source>
        <dbReference type="EMBL" id="OIN56678.1"/>
    </source>
</evidence>
<keyword evidence="1" id="KW-1133">Transmembrane helix</keyword>